<feature type="transmembrane region" description="Helical" evidence="1">
    <location>
        <begin position="69"/>
        <end position="89"/>
    </location>
</feature>
<evidence type="ECO:0000256" key="1">
    <source>
        <dbReference type="SAM" id="Phobius"/>
    </source>
</evidence>
<name>A0A9P7URP1_9AGAR</name>
<evidence type="ECO:0000313" key="3">
    <source>
        <dbReference type="Proteomes" id="UP001049176"/>
    </source>
</evidence>
<dbReference type="AlphaFoldDB" id="A0A9P7URP1"/>
<gene>
    <name evidence="2" type="ORF">E1B28_011899</name>
</gene>
<accession>A0A9P7URP1</accession>
<comment type="caution">
    <text evidence="2">The sequence shown here is derived from an EMBL/GenBank/DDBJ whole genome shotgun (WGS) entry which is preliminary data.</text>
</comment>
<proteinExistence type="predicted"/>
<organism evidence="2 3">
    <name type="scientific">Marasmius oreades</name>
    <name type="common">fairy-ring Marasmius</name>
    <dbReference type="NCBI Taxonomy" id="181124"/>
    <lineage>
        <taxon>Eukaryota</taxon>
        <taxon>Fungi</taxon>
        <taxon>Dikarya</taxon>
        <taxon>Basidiomycota</taxon>
        <taxon>Agaricomycotina</taxon>
        <taxon>Agaricomycetes</taxon>
        <taxon>Agaricomycetidae</taxon>
        <taxon>Agaricales</taxon>
        <taxon>Marasmiineae</taxon>
        <taxon>Marasmiaceae</taxon>
        <taxon>Marasmius</taxon>
    </lineage>
</organism>
<dbReference type="GeneID" id="66080974"/>
<keyword evidence="1" id="KW-1133">Transmembrane helix</keyword>
<sequence length="163" mass="18452">MNNGSPQLRLDVAIFSFESHRSTVASKLSMHVCLLHCIFKASAGIVIFSLFHAILTLRVYALYDRSRRLAFLFGSVGVSRLAVAIQGLVSKIIHGRSVDHNWIHVWFDQRCLPRRSFPGDPAIAFFVLIEISTQFMLCYLTLRKTLLLKRGCSSRYSGWDCDG</sequence>
<keyword evidence="1" id="KW-0812">Transmembrane</keyword>
<dbReference type="Proteomes" id="UP001049176">
    <property type="component" value="Chromosome 7"/>
</dbReference>
<dbReference type="EMBL" id="CM032187">
    <property type="protein sequence ID" value="KAG7090301.1"/>
    <property type="molecule type" value="Genomic_DNA"/>
</dbReference>
<dbReference type="OrthoDB" id="10515939at2759"/>
<dbReference type="KEGG" id="more:E1B28_011899"/>
<keyword evidence="3" id="KW-1185">Reference proteome</keyword>
<dbReference type="RefSeq" id="XP_043006771.1">
    <property type="nucleotide sequence ID" value="XM_043156956.1"/>
</dbReference>
<protein>
    <submittedName>
        <fullName evidence="2">Uncharacterized protein</fullName>
    </submittedName>
</protein>
<evidence type="ECO:0000313" key="2">
    <source>
        <dbReference type="EMBL" id="KAG7090301.1"/>
    </source>
</evidence>
<feature type="transmembrane region" description="Helical" evidence="1">
    <location>
        <begin position="122"/>
        <end position="142"/>
    </location>
</feature>
<reference evidence="2" key="1">
    <citation type="journal article" date="2021" name="Genome Biol. Evol.">
        <title>The assembled and annotated genome of the fairy-ring fungus Marasmius oreades.</title>
        <authorList>
            <person name="Hiltunen M."/>
            <person name="Ament-Velasquez S.L."/>
            <person name="Johannesson H."/>
        </authorList>
    </citation>
    <scope>NUCLEOTIDE SEQUENCE</scope>
    <source>
        <strain evidence="2">03SP1</strain>
    </source>
</reference>
<feature type="transmembrane region" description="Helical" evidence="1">
    <location>
        <begin position="28"/>
        <end position="57"/>
    </location>
</feature>
<keyword evidence="1" id="KW-0472">Membrane</keyword>